<gene>
    <name evidence="2" type="ORF">E5Z02_12590</name>
</gene>
<name>A0ABY2PGA0_9ACTN</name>
<protein>
    <submittedName>
        <fullName evidence="2">Uncharacterized protein</fullName>
    </submittedName>
</protein>
<proteinExistence type="predicted"/>
<organism evidence="2 3">
    <name type="scientific">Streptomyces rhizosphaericola</name>
    <dbReference type="NCBI Taxonomy" id="2564098"/>
    <lineage>
        <taxon>Bacteria</taxon>
        <taxon>Bacillati</taxon>
        <taxon>Actinomycetota</taxon>
        <taxon>Actinomycetes</taxon>
        <taxon>Kitasatosporales</taxon>
        <taxon>Streptomycetaceae</taxon>
        <taxon>Streptomyces</taxon>
    </lineage>
</organism>
<feature type="transmembrane region" description="Helical" evidence="1">
    <location>
        <begin position="60"/>
        <end position="85"/>
    </location>
</feature>
<keyword evidence="1" id="KW-0472">Membrane</keyword>
<evidence type="ECO:0000313" key="3">
    <source>
        <dbReference type="Proteomes" id="UP000306274"/>
    </source>
</evidence>
<evidence type="ECO:0000313" key="2">
    <source>
        <dbReference type="EMBL" id="TGZ09948.1"/>
    </source>
</evidence>
<keyword evidence="1" id="KW-0812">Transmembrane</keyword>
<dbReference type="EMBL" id="SRZK01000099">
    <property type="protein sequence ID" value="TGZ09948.1"/>
    <property type="molecule type" value="Genomic_DNA"/>
</dbReference>
<evidence type="ECO:0000256" key="1">
    <source>
        <dbReference type="SAM" id="Phobius"/>
    </source>
</evidence>
<dbReference type="Proteomes" id="UP000306274">
    <property type="component" value="Unassembled WGS sequence"/>
</dbReference>
<feature type="transmembrane region" description="Helical" evidence="1">
    <location>
        <begin position="20"/>
        <end position="40"/>
    </location>
</feature>
<sequence length="88" mass="9429">MHEILIAARTSHSVNYGELFIGGLVAIVGSLLALNIRGCAESVADFLGSRIFSAFHRNDLVLRIPAGFFAVLGALISLVNLKILIFGF</sequence>
<keyword evidence="1" id="KW-1133">Transmembrane helix</keyword>
<reference evidence="2 3" key="1">
    <citation type="submission" date="2019-04" db="EMBL/GenBank/DDBJ databases">
        <title>Streptomyces rhizosphaericola sp. nov., an actinobacterium isolated from the wheat rhizosphere.</title>
        <authorList>
            <person name="Vargas Hoyos H.A."/>
            <person name="Santos S.N."/>
            <person name="Genuario D.B."/>
            <person name="Melo I.S."/>
            <person name="Da Silva L.J."/>
            <person name="Da Silva F.S.P."/>
            <person name="Zucchi T.D."/>
        </authorList>
    </citation>
    <scope>NUCLEOTIDE SEQUENCE [LARGE SCALE GENOMIC DNA]</scope>
    <source>
        <strain evidence="2 3">1AS2c</strain>
    </source>
</reference>
<dbReference type="RefSeq" id="WP_136016213.1">
    <property type="nucleotide sequence ID" value="NZ_SRZK01000099.1"/>
</dbReference>
<keyword evidence="3" id="KW-1185">Reference proteome</keyword>
<comment type="caution">
    <text evidence="2">The sequence shown here is derived from an EMBL/GenBank/DDBJ whole genome shotgun (WGS) entry which is preliminary data.</text>
</comment>
<accession>A0ABY2PGA0</accession>